<evidence type="ECO:0000259" key="17">
    <source>
        <dbReference type="PROSITE" id="PS50878"/>
    </source>
</evidence>
<gene>
    <name evidence="19" type="ORF">MA16_Dca023094</name>
</gene>
<reference evidence="19 20" key="1">
    <citation type="journal article" date="2016" name="Sci. Rep.">
        <title>The Dendrobium catenatum Lindl. genome sequence provides insights into polysaccharide synthase, floral development and adaptive evolution.</title>
        <authorList>
            <person name="Zhang G.Q."/>
            <person name="Xu Q."/>
            <person name="Bian C."/>
            <person name="Tsai W.C."/>
            <person name="Yeh C.M."/>
            <person name="Liu K.W."/>
            <person name="Yoshida K."/>
            <person name="Zhang L.S."/>
            <person name="Chang S.B."/>
            <person name="Chen F."/>
            <person name="Shi Y."/>
            <person name="Su Y.Y."/>
            <person name="Zhang Y.Q."/>
            <person name="Chen L.J."/>
            <person name="Yin Y."/>
            <person name="Lin M."/>
            <person name="Huang H."/>
            <person name="Deng H."/>
            <person name="Wang Z.W."/>
            <person name="Zhu S.L."/>
            <person name="Zhao X."/>
            <person name="Deng C."/>
            <person name="Niu S.C."/>
            <person name="Huang J."/>
            <person name="Wang M."/>
            <person name="Liu G.H."/>
            <person name="Yang H.J."/>
            <person name="Xiao X.J."/>
            <person name="Hsiao Y.Y."/>
            <person name="Wu W.L."/>
            <person name="Chen Y.Y."/>
            <person name="Mitsuda N."/>
            <person name="Ohme-Takagi M."/>
            <person name="Luo Y.B."/>
            <person name="Van de Peer Y."/>
            <person name="Liu Z.J."/>
        </authorList>
    </citation>
    <scope>NUCLEOTIDE SEQUENCE [LARGE SCALE GENOMIC DNA]</scope>
    <source>
        <tissue evidence="19">The whole plant</tissue>
    </source>
</reference>
<evidence type="ECO:0000256" key="9">
    <source>
        <dbReference type="ARBA" id="ARBA00022842"/>
    </source>
</evidence>
<feature type="domain" description="Integrase catalytic" evidence="18">
    <location>
        <begin position="570"/>
        <end position="735"/>
    </location>
</feature>
<evidence type="ECO:0000256" key="10">
    <source>
        <dbReference type="ARBA" id="ARBA00022908"/>
    </source>
</evidence>
<dbReference type="GO" id="GO:0003964">
    <property type="term" value="F:RNA-directed DNA polymerase activity"/>
    <property type="evidence" value="ECO:0007669"/>
    <property type="project" value="UniProtKB-KW"/>
</dbReference>
<dbReference type="Gene3D" id="1.10.340.70">
    <property type="match status" value="1"/>
</dbReference>
<dbReference type="Gene3D" id="3.10.10.10">
    <property type="entry name" value="HIV Type 1 Reverse Transcriptase, subunit A, domain 1"/>
    <property type="match status" value="1"/>
</dbReference>
<dbReference type="GO" id="GO:0004190">
    <property type="term" value="F:aspartic-type endopeptidase activity"/>
    <property type="evidence" value="ECO:0007669"/>
    <property type="project" value="UniProtKB-KW"/>
</dbReference>
<dbReference type="InterPro" id="IPR043128">
    <property type="entry name" value="Rev_trsase/Diguanyl_cyclase"/>
</dbReference>
<keyword evidence="1" id="KW-0645">Protease</keyword>
<keyword evidence="13" id="KW-0238">DNA-binding</keyword>
<keyword evidence="3" id="KW-0548">Nucleotidyltransferase</keyword>
<evidence type="ECO:0000256" key="16">
    <source>
        <dbReference type="SAM" id="MobiDB-lite"/>
    </source>
</evidence>
<dbReference type="PROSITE" id="PS50994">
    <property type="entry name" value="INTEGRASE"/>
    <property type="match status" value="1"/>
</dbReference>
<evidence type="ECO:0000256" key="7">
    <source>
        <dbReference type="ARBA" id="ARBA00022759"/>
    </source>
</evidence>
<dbReference type="Pfam" id="PF17919">
    <property type="entry name" value="RT_RNaseH_2"/>
    <property type="match status" value="1"/>
</dbReference>
<dbReference type="FunFam" id="3.30.70.270:FF:000020">
    <property type="entry name" value="Transposon Tf2-6 polyprotein-like Protein"/>
    <property type="match status" value="1"/>
</dbReference>
<dbReference type="Gene3D" id="3.30.70.270">
    <property type="match status" value="2"/>
</dbReference>
<dbReference type="CDD" id="cd09274">
    <property type="entry name" value="RNase_HI_RT_Ty3"/>
    <property type="match status" value="1"/>
</dbReference>
<evidence type="ECO:0000256" key="11">
    <source>
        <dbReference type="ARBA" id="ARBA00022918"/>
    </source>
</evidence>
<evidence type="ECO:0000256" key="3">
    <source>
        <dbReference type="ARBA" id="ARBA00022695"/>
    </source>
</evidence>
<dbReference type="SUPFAM" id="SSF56672">
    <property type="entry name" value="DNA/RNA polymerases"/>
    <property type="match status" value="1"/>
</dbReference>
<dbReference type="PANTHER" id="PTHR37984:SF5">
    <property type="entry name" value="PROTEIN NYNRIN-LIKE"/>
    <property type="match status" value="1"/>
</dbReference>
<keyword evidence="20" id="KW-1185">Reference proteome</keyword>
<dbReference type="InterPro" id="IPR043502">
    <property type="entry name" value="DNA/RNA_pol_sf"/>
</dbReference>
<keyword evidence="15" id="KW-0511">Multifunctional enzyme</keyword>
<dbReference type="Gene3D" id="3.30.420.10">
    <property type="entry name" value="Ribonuclease H-like superfamily/Ribonuclease H"/>
    <property type="match status" value="1"/>
</dbReference>
<dbReference type="GO" id="GO:0046872">
    <property type="term" value="F:metal ion binding"/>
    <property type="evidence" value="ECO:0007669"/>
    <property type="project" value="UniProtKB-KW"/>
</dbReference>
<keyword evidence="7" id="KW-0255">Endonuclease</keyword>
<keyword evidence="5" id="KW-0479">Metal-binding</keyword>
<organism evidence="19 20">
    <name type="scientific">Dendrobium catenatum</name>
    <dbReference type="NCBI Taxonomy" id="906689"/>
    <lineage>
        <taxon>Eukaryota</taxon>
        <taxon>Viridiplantae</taxon>
        <taxon>Streptophyta</taxon>
        <taxon>Embryophyta</taxon>
        <taxon>Tracheophyta</taxon>
        <taxon>Spermatophyta</taxon>
        <taxon>Magnoliopsida</taxon>
        <taxon>Liliopsida</taxon>
        <taxon>Asparagales</taxon>
        <taxon>Orchidaceae</taxon>
        <taxon>Epidendroideae</taxon>
        <taxon>Malaxideae</taxon>
        <taxon>Dendrobiinae</taxon>
        <taxon>Dendrobium</taxon>
    </lineage>
</organism>
<dbReference type="GO" id="GO:0003677">
    <property type="term" value="F:DNA binding"/>
    <property type="evidence" value="ECO:0007669"/>
    <property type="project" value="UniProtKB-KW"/>
</dbReference>
<dbReference type="EMBL" id="KZ502252">
    <property type="protein sequence ID" value="PKU81400.1"/>
    <property type="molecule type" value="Genomic_DNA"/>
</dbReference>
<dbReference type="SUPFAM" id="SSF53098">
    <property type="entry name" value="Ribonuclease H-like"/>
    <property type="match status" value="1"/>
</dbReference>
<evidence type="ECO:0000256" key="6">
    <source>
        <dbReference type="ARBA" id="ARBA00022750"/>
    </source>
</evidence>
<protein>
    <submittedName>
        <fullName evidence="19">RNA-directed DNA polymerase</fullName>
    </submittedName>
</protein>
<dbReference type="FunFam" id="3.10.10.10:FF:000007">
    <property type="entry name" value="Retrovirus-related Pol polyprotein from transposon 17.6-like Protein"/>
    <property type="match status" value="1"/>
</dbReference>
<dbReference type="GO" id="GO:0004519">
    <property type="term" value="F:endonuclease activity"/>
    <property type="evidence" value="ECO:0007669"/>
    <property type="project" value="UniProtKB-KW"/>
</dbReference>
<dbReference type="InterPro" id="IPR001584">
    <property type="entry name" value="Integrase_cat-core"/>
</dbReference>
<keyword evidence="2" id="KW-0808">Transferase</keyword>
<keyword evidence="8" id="KW-0378">Hydrolase</keyword>
<dbReference type="Proteomes" id="UP000233837">
    <property type="component" value="Unassembled WGS sequence"/>
</dbReference>
<evidence type="ECO:0000256" key="2">
    <source>
        <dbReference type="ARBA" id="ARBA00022679"/>
    </source>
</evidence>
<dbReference type="Pfam" id="PF00078">
    <property type="entry name" value="RVT_1"/>
    <property type="match status" value="1"/>
</dbReference>
<accession>A0A2I0X0H1</accession>
<keyword evidence="6" id="KW-0064">Aspartyl protease</keyword>
<evidence type="ECO:0000313" key="19">
    <source>
        <dbReference type="EMBL" id="PKU81400.1"/>
    </source>
</evidence>
<feature type="compositionally biased region" description="Low complexity" evidence="16">
    <location>
        <begin position="866"/>
        <end position="878"/>
    </location>
</feature>
<dbReference type="PANTHER" id="PTHR37984">
    <property type="entry name" value="PROTEIN CBG26694"/>
    <property type="match status" value="1"/>
</dbReference>
<evidence type="ECO:0000256" key="8">
    <source>
        <dbReference type="ARBA" id="ARBA00022801"/>
    </source>
</evidence>
<dbReference type="InterPro" id="IPR050951">
    <property type="entry name" value="Retrovirus_Pol_polyprotein"/>
</dbReference>
<dbReference type="FunFam" id="1.10.340.70:FF:000001">
    <property type="entry name" value="Retrovirus-related Pol polyprotein from transposon gypsy-like Protein"/>
    <property type="match status" value="1"/>
</dbReference>
<evidence type="ECO:0000256" key="15">
    <source>
        <dbReference type="ARBA" id="ARBA00023268"/>
    </source>
</evidence>
<dbReference type="InterPro" id="IPR041588">
    <property type="entry name" value="Integrase_H2C2"/>
</dbReference>
<evidence type="ECO:0000259" key="18">
    <source>
        <dbReference type="PROSITE" id="PS50994"/>
    </source>
</evidence>
<dbReference type="InterPro" id="IPR041577">
    <property type="entry name" value="RT_RNaseH_2"/>
</dbReference>
<keyword evidence="9" id="KW-0460">Magnesium</keyword>
<proteinExistence type="predicted"/>
<dbReference type="GO" id="GO:0015074">
    <property type="term" value="P:DNA integration"/>
    <property type="evidence" value="ECO:0007669"/>
    <property type="project" value="UniProtKB-KW"/>
</dbReference>
<evidence type="ECO:0000256" key="4">
    <source>
        <dbReference type="ARBA" id="ARBA00022722"/>
    </source>
</evidence>
<evidence type="ECO:0000256" key="14">
    <source>
        <dbReference type="ARBA" id="ARBA00023172"/>
    </source>
</evidence>
<dbReference type="CDD" id="cd01647">
    <property type="entry name" value="RT_LTR"/>
    <property type="match status" value="1"/>
</dbReference>
<evidence type="ECO:0000256" key="1">
    <source>
        <dbReference type="ARBA" id="ARBA00022670"/>
    </source>
</evidence>
<dbReference type="Pfam" id="PF17921">
    <property type="entry name" value="Integrase_H2C2"/>
    <property type="match status" value="1"/>
</dbReference>
<evidence type="ECO:0000313" key="20">
    <source>
        <dbReference type="Proteomes" id="UP000233837"/>
    </source>
</evidence>
<keyword evidence="11 19" id="KW-0695">RNA-directed DNA polymerase</keyword>
<dbReference type="InterPro" id="IPR012337">
    <property type="entry name" value="RNaseH-like_sf"/>
</dbReference>
<feature type="region of interest" description="Disordered" evidence="16">
    <location>
        <begin position="858"/>
        <end position="878"/>
    </location>
</feature>
<dbReference type="Pfam" id="PF24626">
    <property type="entry name" value="SH3_Tf2-1"/>
    <property type="match status" value="1"/>
</dbReference>
<evidence type="ECO:0000256" key="5">
    <source>
        <dbReference type="ARBA" id="ARBA00022723"/>
    </source>
</evidence>
<dbReference type="AlphaFoldDB" id="A0A2I0X0H1"/>
<dbReference type="GO" id="GO:0006508">
    <property type="term" value="P:proteolysis"/>
    <property type="evidence" value="ECO:0007669"/>
    <property type="project" value="UniProtKB-KW"/>
</dbReference>
<dbReference type="GO" id="GO:0003887">
    <property type="term" value="F:DNA-directed DNA polymerase activity"/>
    <property type="evidence" value="ECO:0007669"/>
    <property type="project" value="UniProtKB-KW"/>
</dbReference>
<feature type="domain" description="Reverse transcriptase" evidence="17">
    <location>
        <begin position="59"/>
        <end position="238"/>
    </location>
</feature>
<keyword evidence="4" id="KW-0540">Nuclease</keyword>
<dbReference type="FunFam" id="3.30.420.10:FF:000032">
    <property type="entry name" value="Retrovirus-related Pol polyprotein from transposon 297-like Protein"/>
    <property type="match status" value="1"/>
</dbReference>
<reference evidence="19 20" key="2">
    <citation type="journal article" date="2017" name="Nature">
        <title>The Apostasia genome and the evolution of orchids.</title>
        <authorList>
            <person name="Zhang G.Q."/>
            <person name="Liu K.W."/>
            <person name="Li Z."/>
            <person name="Lohaus R."/>
            <person name="Hsiao Y.Y."/>
            <person name="Niu S.C."/>
            <person name="Wang J.Y."/>
            <person name="Lin Y.C."/>
            <person name="Xu Q."/>
            <person name="Chen L.J."/>
            <person name="Yoshida K."/>
            <person name="Fujiwara S."/>
            <person name="Wang Z.W."/>
            <person name="Zhang Y.Q."/>
            <person name="Mitsuda N."/>
            <person name="Wang M."/>
            <person name="Liu G.H."/>
            <person name="Pecoraro L."/>
            <person name="Huang H.X."/>
            <person name="Xiao X.J."/>
            <person name="Lin M."/>
            <person name="Wu X.Y."/>
            <person name="Wu W.L."/>
            <person name="Chen Y.Y."/>
            <person name="Chang S.B."/>
            <person name="Sakamoto S."/>
            <person name="Ohme-Takagi M."/>
            <person name="Yagi M."/>
            <person name="Zeng S.J."/>
            <person name="Shen C.Y."/>
            <person name="Yeh C.M."/>
            <person name="Luo Y.B."/>
            <person name="Tsai W.C."/>
            <person name="Van de Peer Y."/>
            <person name="Liu Z.J."/>
        </authorList>
    </citation>
    <scope>NUCLEOTIDE SEQUENCE [LARGE SCALE GENOMIC DNA]</scope>
    <source>
        <tissue evidence="19">The whole plant</tissue>
    </source>
</reference>
<dbReference type="InterPro" id="IPR056924">
    <property type="entry name" value="SH3_Tf2-1"/>
</dbReference>
<evidence type="ECO:0000256" key="12">
    <source>
        <dbReference type="ARBA" id="ARBA00022932"/>
    </source>
</evidence>
<dbReference type="PROSITE" id="PS50878">
    <property type="entry name" value="RT_POL"/>
    <property type="match status" value="1"/>
</dbReference>
<keyword evidence="14" id="KW-0233">DNA recombination</keyword>
<sequence length="878" mass="100962">MLQEFKDITSMELQPSLPPLRTLQHQIDFVPGAVLPNLPHYRMSPKEHTILSQIVHELLQKQFIQPSLSPCAVPALIVPKKDGQWRLCIDSRAINRITVKYRFPIPRINDLLDKLAGAKVFSKLDLRSGYHQIRIRPGDEWKTAFKTVDGLFEWRVMPFGLCNAPSTFMRLMHDVLKPYLDKCCVVYFDDILVFSSSFEEHLTQLQSIFETLREHQLLINLDKCDFAAADIHFLGFILSSDGIRTSPQKIAAIRDWPTPKSITEVRSFHGLANYYRRFIRGFGEITAPITNCLRSSTFSWGPNQQQSFELIKAALSTAPMLAFPDFDKPFQVDTDASAIGVGAVLSQDDKPVEYFSEKLSASRQKWSAYEQELYAVVRALKQWEHYLLHRDFVLCSDNHALQYINSQKNVNRMHARWIVFFQRFTFVIKHKAGRSNRVADALSRRSALLVRLQTEITGLQTLQELYNSDKDFSQVWEVCNAGHPTLDYSLQQGFLFKGNSLCIPDSSWRQQLIRELHCGGLAAHLGRDKTISILQSRFFWPHLRRDVTRFIEKCFVCQRFKGTAQNTGLYLPLPIPDSIWEDLSLDFVLGLPRTKRGSDSIMVVVDRFSKMAHFIPCKKTFDAVNIAQLFFKEIVRLHGVPRSLTSDRDVKFVSHFWRELWKRLNTDLKLSSAYHPQTDGQTEVVNRTLGNMLRCLVQDNPRKWEEMLCHAEFAYNASFNRSTGLCPFQVVYTKLPNQLVDLAVLPKGSKTLAGKTISEVQDTLRTVKENLQKANYKYKQHADSHRRFKSFNVGDLVMLRMRRERYPQGTYSKLCPRKIGPFPILSKINDNAYVIDLPPDIRTASTFNVADLYSFHPPYDTQPITPSSESGSSEPGEM</sequence>
<dbReference type="InterPro" id="IPR036397">
    <property type="entry name" value="RNaseH_sf"/>
</dbReference>
<dbReference type="InterPro" id="IPR000477">
    <property type="entry name" value="RT_dom"/>
</dbReference>
<keyword evidence="12" id="KW-0239">DNA-directed DNA polymerase</keyword>
<dbReference type="GO" id="GO:0006310">
    <property type="term" value="P:DNA recombination"/>
    <property type="evidence" value="ECO:0007669"/>
    <property type="project" value="UniProtKB-KW"/>
</dbReference>
<name>A0A2I0X0H1_9ASPA</name>
<evidence type="ECO:0000256" key="13">
    <source>
        <dbReference type="ARBA" id="ARBA00023125"/>
    </source>
</evidence>
<keyword evidence="10" id="KW-0229">DNA integration</keyword>